<comment type="caution">
    <text evidence="7">The sequence shown here is derived from an EMBL/GenBank/DDBJ whole genome shotgun (WGS) entry which is preliminary data.</text>
</comment>
<accession>A0A0G0ZH27</accession>
<comment type="similarity">
    <text evidence="5 6">Belongs to the FtsA/MreB family.</text>
</comment>
<protein>
    <recommendedName>
        <fullName evidence="6">Cell shape-determining protein MreB</fullName>
    </recommendedName>
</protein>
<comment type="caution">
    <text evidence="6">Lacks conserved residue(s) required for the propagation of feature annotation.</text>
</comment>
<dbReference type="InterPro" id="IPR056546">
    <property type="entry name" value="MreB_MamK-like"/>
</dbReference>
<keyword evidence="3 6" id="KW-0067">ATP-binding</keyword>
<dbReference type="PRINTS" id="PR01652">
    <property type="entry name" value="SHAPEPROTEIN"/>
</dbReference>
<sequence length="349" mass="37137">MLNFLFGLFSHDLAIDLGTSNTLVYVKGKGIAVREPSVVARHKKTKKILAVGSEAKKMLGKTPLQIIAFRPLKDGVIADFDATEAMLRHYINIVHERPNSYIPSVPRPKVVIGIPSGVTEVERRAVQDAALSAGARLAYLIEEPMAAALGANLPIEKPSGSMIVDIGGGTTEIAVISLGGIVINKSLRIAGDEFDESIAHYVRLKHSLLIGLPSAESAKIAIGSAYPVASDKHIVVRGRDLENGLPKSIKISGNEIREAMSPVVNKIIEVINETVEEIPPELIGDVLEQGITLAGGGALIAGIDRAIAESIKMPVWLAEDPLTCVVKGAAKLLENQSLLNQLRVTGGLK</sequence>
<dbReference type="GO" id="GO:0005737">
    <property type="term" value="C:cytoplasm"/>
    <property type="evidence" value="ECO:0007669"/>
    <property type="project" value="UniProtKB-SubCell"/>
</dbReference>
<comment type="subunit">
    <text evidence="6">Forms polymers.</text>
</comment>
<dbReference type="InterPro" id="IPR004753">
    <property type="entry name" value="MreB"/>
</dbReference>
<dbReference type="GO" id="GO:0005524">
    <property type="term" value="F:ATP binding"/>
    <property type="evidence" value="ECO:0007669"/>
    <property type="project" value="UniProtKB-KW"/>
</dbReference>
<dbReference type="PATRIC" id="fig|1618442.3.peg.16"/>
<keyword evidence="4 6" id="KW-0133">Cell shape</keyword>
<name>A0A0G0ZH27_9BACT</name>
<dbReference type="HAMAP" id="MF_02207">
    <property type="entry name" value="MreB"/>
    <property type="match status" value="1"/>
</dbReference>
<evidence type="ECO:0000256" key="5">
    <source>
        <dbReference type="ARBA" id="ARBA00023458"/>
    </source>
</evidence>
<dbReference type="NCBIfam" id="NF010539">
    <property type="entry name" value="PRK13927.1"/>
    <property type="match status" value="1"/>
</dbReference>
<dbReference type="EMBL" id="LCDD01000001">
    <property type="protein sequence ID" value="KKS47984.1"/>
    <property type="molecule type" value="Genomic_DNA"/>
</dbReference>
<dbReference type="AlphaFoldDB" id="A0A0G0ZH27"/>
<organism evidence="7 8">
    <name type="scientific">Candidatus Gottesmanbacteria bacterium GW2011_GWA2_42_18</name>
    <dbReference type="NCBI Taxonomy" id="1618442"/>
    <lineage>
        <taxon>Bacteria</taxon>
        <taxon>Candidatus Gottesmaniibacteriota</taxon>
    </lineage>
</organism>
<evidence type="ECO:0000256" key="6">
    <source>
        <dbReference type="HAMAP-Rule" id="MF_02207"/>
    </source>
</evidence>
<feature type="binding site" evidence="6">
    <location>
        <begin position="296"/>
        <end position="299"/>
    </location>
    <ligand>
        <name>ATP</name>
        <dbReference type="ChEBI" id="CHEBI:30616"/>
    </ligand>
</feature>
<dbReference type="GO" id="GO:0008360">
    <property type="term" value="P:regulation of cell shape"/>
    <property type="evidence" value="ECO:0007669"/>
    <property type="project" value="UniProtKB-UniRule"/>
</dbReference>
<gene>
    <name evidence="6" type="primary">mreB</name>
    <name evidence="7" type="ORF">UV09_C0001G0016</name>
</gene>
<dbReference type="Pfam" id="PF06723">
    <property type="entry name" value="MreB_Mbl"/>
    <property type="match status" value="1"/>
</dbReference>
<dbReference type="CDD" id="cd10225">
    <property type="entry name" value="ASKHA_NBD_MreB-like"/>
    <property type="match status" value="1"/>
</dbReference>
<dbReference type="Gene3D" id="3.30.420.40">
    <property type="match status" value="2"/>
</dbReference>
<dbReference type="PANTHER" id="PTHR42749">
    <property type="entry name" value="CELL SHAPE-DETERMINING PROTEIN MREB"/>
    <property type="match status" value="1"/>
</dbReference>
<comment type="subcellular location">
    <subcellularLocation>
        <location evidence="6">Cytoplasm</location>
    </subcellularLocation>
    <text evidence="6">Membrane-associated.</text>
</comment>
<evidence type="ECO:0000313" key="7">
    <source>
        <dbReference type="EMBL" id="KKS47984.1"/>
    </source>
</evidence>
<evidence type="ECO:0000256" key="4">
    <source>
        <dbReference type="ARBA" id="ARBA00022960"/>
    </source>
</evidence>
<dbReference type="InterPro" id="IPR043129">
    <property type="entry name" value="ATPase_NBD"/>
</dbReference>
<keyword evidence="2 6" id="KW-0547">Nucleotide-binding</keyword>
<evidence type="ECO:0000256" key="1">
    <source>
        <dbReference type="ARBA" id="ARBA00022490"/>
    </source>
</evidence>
<dbReference type="PANTHER" id="PTHR42749:SF1">
    <property type="entry name" value="CELL SHAPE-DETERMINING PROTEIN MREB"/>
    <property type="match status" value="1"/>
</dbReference>
<reference evidence="7 8" key="1">
    <citation type="journal article" date="2015" name="Nature">
        <title>rRNA introns, odd ribosomes, and small enigmatic genomes across a large radiation of phyla.</title>
        <authorList>
            <person name="Brown C.T."/>
            <person name="Hug L.A."/>
            <person name="Thomas B.C."/>
            <person name="Sharon I."/>
            <person name="Castelle C.J."/>
            <person name="Singh A."/>
            <person name="Wilkins M.J."/>
            <person name="Williams K.H."/>
            <person name="Banfield J.F."/>
        </authorList>
    </citation>
    <scope>NUCLEOTIDE SEQUENCE [LARGE SCALE GENOMIC DNA]</scope>
</reference>
<feature type="binding site" evidence="6">
    <location>
        <begin position="168"/>
        <end position="170"/>
    </location>
    <ligand>
        <name>ATP</name>
        <dbReference type="ChEBI" id="CHEBI:30616"/>
    </ligand>
</feature>
<evidence type="ECO:0000256" key="2">
    <source>
        <dbReference type="ARBA" id="ARBA00022741"/>
    </source>
</evidence>
<dbReference type="NCBIfam" id="TIGR00904">
    <property type="entry name" value="mreB"/>
    <property type="match status" value="1"/>
</dbReference>
<dbReference type="GO" id="GO:0000902">
    <property type="term" value="P:cell morphogenesis"/>
    <property type="evidence" value="ECO:0007669"/>
    <property type="project" value="InterPro"/>
</dbReference>
<comment type="function">
    <text evidence="6">Forms membrane-associated dynamic filaments that are essential for cell shape determination. Acts by regulating cell wall synthesis and cell elongation, and thus cell shape. A feedback loop between cell geometry and MreB localization may maintain elongated cell shape by targeting cell wall growth to regions of negative cell wall curvature.</text>
</comment>
<evidence type="ECO:0000256" key="3">
    <source>
        <dbReference type="ARBA" id="ARBA00022840"/>
    </source>
</evidence>
<keyword evidence="1 6" id="KW-0963">Cytoplasm</keyword>
<dbReference type="Proteomes" id="UP000034320">
    <property type="component" value="Unassembled WGS sequence"/>
</dbReference>
<evidence type="ECO:0000313" key="8">
    <source>
        <dbReference type="Proteomes" id="UP000034320"/>
    </source>
</evidence>
<dbReference type="SUPFAM" id="SSF53067">
    <property type="entry name" value="Actin-like ATPase domain"/>
    <property type="match status" value="2"/>
</dbReference>
<proteinExistence type="inferred from homology"/>